<sequence>MAIKEGDFVKLNYTGSVEGTIFDTTSEEVAKENGTFSEGKEYKPIVIRVGGNHVIPGLDEDLAGKEAGQEYEIVIPPEKAYGDHDSSLVKSVPTNEFKEKPAVGMRVTADGRQGVVANVVGKRAVIDFNHMLAGQTLNYKYTIEGVVEDSVEQAGAVFDLFVGRELEMSLEDGVLTVILPPGITYDQRYMMGKGMAVHQIFEFVEEINEVVLKESFKRPEKAEPVEEAAEKSEE</sequence>
<dbReference type="GO" id="GO:0003755">
    <property type="term" value="F:peptidyl-prolyl cis-trans isomerase activity"/>
    <property type="evidence" value="ECO:0007669"/>
    <property type="project" value="UniProtKB-UniRule"/>
</dbReference>
<proteinExistence type="inferred from homology"/>
<evidence type="ECO:0000259" key="7">
    <source>
        <dbReference type="PROSITE" id="PS50059"/>
    </source>
</evidence>
<dbReference type="PROSITE" id="PS50059">
    <property type="entry name" value="FKBP_PPIASE"/>
    <property type="match status" value="1"/>
</dbReference>
<reference evidence="8 9" key="1">
    <citation type="submission" date="2019-09" db="EMBL/GenBank/DDBJ databases">
        <title>The complete genome of Methanoplanus sp. FWC-SCC4.</title>
        <authorList>
            <person name="Chen S.-C."/>
            <person name="Zhou Y.-Z."/>
            <person name="Lai M.-C."/>
        </authorList>
    </citation>
    <scope>NUCLEOTIDE SEQUENCE [LARGE SCALE GENOMIC DNA]</scope>
    <source>
        <strain evidence="8 9">FWC-SCC4</strain>
    </source>
</reference>
<evidence type="ECO:0000256" key="6">
    <source>
        <dbReference type="RuleBase" id="RU003915"/>
    </source>
</evidence>
<protein>
    <recommendedName>
        <fullName evidence="6">Peptidyl-prolyl cis-trans isomerase</fullName>
        <ecNumber evidence="6">5.2.1.8</ecNumber>
    </recommendedName>
</protein>
<dbReference type="InterPro" id="IPR001179">
    <property type="entry name" value="PPIase_FKBP_dom"/>
</dbReference>
<dbReference type="Pfam" id="PF00254">
    <property type="entry name" value="FKBP_C"/>
    <property type="match status" value="1"/>
</dbReference>
<dbReference type="SUPFAM" id="SSF54534">
    <property type="entry name" value="FKBP-like"/>
    <property type="match status" value="1"/>
</dbReference>
<keyword evidence="9" id="KW-1185">Reference proteome</keyword>
<evidence type="ECO:0000256" key="5">
    <source>
        <dbReference type="PROSITE-ProRule" id="PRU00277"/>
    </source>
</evidence>
<evidence type="ECO:0000256" key="4">
    <source>
        <dbReference type="ARBA" id="ARBA00023235"/>
    </source>
</evidence>
<evidence type="ECO:0000256" key="3">
    <source>
        <dbReference type="ARBA" id="ARBA00023110"/>
    </source>
</evidence>
<organism evidence="8 9">
    <name type="scientific">Methanochimaera problematica</name>
    <dbReference type="NCBI Taxonomy" id="2609417"/>
    <lineage>
        <taxon>Archaea</taxon>
        <taxon>Methanobacteriati</taxon>
        <taxon>Methanobacteriota</taxon>
        <taxon>Stenosarchaea group</taxon>
        <taxon>Methanomicrobia</taxon>
        <taxon>Methanomicrobiales</taxon>
        <taxon>Methanomicrobiaceae</taxon>
        <taxon>Methanochimaera</taxon>
    </lineage>
</organism>
<comment type="similarity">
    <text evidence="2 6">Belongs to the FKBP-type PPIase family.</text>
</comment>
<dbReference type="PANTHER" id="PTHR47861">
    <property type="entry name" value="FKBP-TYPE PEPTIDYL-PROLYL CIS-TRANS ISOMERASE SLYD"/>
    <property type="match status" value="1"/>
</dbReference>
<dbReference type="Gene3D" id="3.30.70.2210">
    <property type="match status" value="1"/>
</dbReference>
<dbReference type="Gene3D" id="2.40.10.330">
    <property type="match status" value="1"/>
</dbReference>
<dbReference type="Gene3D" id="3.10.50.40">
    <property type="match status" value="1"/>
</dbReference>
<dbReference type="EMBL" id="CP043875">
    <property type="protein sequence ID" value="WOF15604.1"/>
    <property type="molecule type" value="Genomic_DNA"/>
</dbReference>
<evidence type="ECO:0000313" key="8">
    <source>
        <dbReference type="EMBL" id="WOF15604.1"/>
    </source>
</evidence>
<feature type="domain" description="PPIase FKBP-type" evidence="7">
    <location>
        <begin position="6"/>
        <end position="95"/>
    </location>
</feature>
<dbReference type="PANTHER" id="PTHR47861:SF2">
    <property type="entry name" value="LONG-TYPE PEPTIDYL-PROLYL CIS-TRANS ISOMERASE"/>
    <property type="match status" value="1"/>
</dbReference>
<evidence type="ECO:0000256" key="1">
    <source>
        <dbReference type="ARBA" id="ARBA00000971"/>
    </source>
</evidence>
<comment type="catalytic activity">
    <reaction evidence="1 5 6">
        <text>[protein]-peptidylproline (omega=180) = [protein]-peptidylproline (omega=0)</text>
        <dbReference type="Rhea" id="RHEA:16237"/>
        <dbReference type="Rhea" id="RHEA-COMP:10747"/>
        <dbReference type="Rhea" id="RHEA-COMP:10748"/>
        <dbReference type="ChEBI" id="CHEBI:83833"/>
        <dbReference type="ChEBI" id="CHEBI:83834"/>
        <dbReference type="EC" id="5.2.1.8"/>
    </reaction>
</comment>
<dbReference type="AlphaFoldDB" id="A0AA97FCB7"/>
<dbReference type="KEGG" id="mefw:F1737_02340"/>
<dbReference type="InterPro" id="IPR046357">
    <property type="entry name" value="PPIase_dom_sf"/>
</dbReference>
<accession>A0AA97FCB7</accession>
<name>A0AA97FCB7_9EURY</name>
<keyword evidence="3 5" id="KW-0697">Rotamase</keyword>
<dbReference type="InterPro" id="IPR054016">
    <property type="entry name" value="FKBP26_IF"/>
</dbReference>
<dbReference type="GeneID" id="85228971"/>
<keyword evidence="4 5" id="KW-0413">Isomerase</keyword>
<dbReference type="RefSeq" id="WP_317137177.1">
    <property type="nucleotide sequence ID" value="NZ_CP043875.1"/>
</dbReference>
<dbReference type="EC" id="5.2.1.8" evidence="6"/>
<dbReference type="Proteomes" id="UP001301797">
    <property type="component" value="Chromosome"/>
</dbReference>
<evidence type="ECO:0000313" key="9">
    <source>
        <dbReference type="Proteomes" id="UP001301797"/>
    </source>
</evidence>
<evidence type="ECO:0000256" key="2">
    <source>
        <dbReference type="ARBA" id="ARBA00006577"/>
    </source>
</evidence>
<gene>
    <name evidence="8" type="ORF">F1737_02340</name>
</gene>
<dbReference type="InterPro" id="IPR048261">
    <property type="entry name" value="SlpA/SlyD-like_ins_sf"/>
</dbReference>
<dbReference type="Pfam" id="PF22199">
    <property type="entry name" value="FKBP26_IF"/>
    <property type="match status" value="1"/>
</dbReference>